<comment type="similarity">
    <text evidence="2">Belongs to the krueppel C2H2-type zinc-finger protein family.</text>
</comment>
<dbReference type="GO" id="GO:0000977">
    <property type="term" value="F:RNA polymerase II transcription regulatory region sequence-specific DNA binding"/>
    <property type="evidence" value="ECO:0007669"/>
    <property type="project" value="TreeGrafter"/>
</dbReference>
<evidence type="ECO:0000256" key="7">
    <source>
        <dbReference type="ARBA" id="ARBA00023125"/>
    </source>
</evidence>
<keyword evidence="8" id="KW-0539">Nucleus</keyword>
<keyword evidence="5 9" id="KW-0863">Zinc-finger</keyword>
<dbReference type="SMART" id="SM00355">
    <property type="entry name" value="ZnF_C2H2"/>
    <property type="match status" value="7"/>
</dbReference>
<evidence type="ECO:0000256" key="9">
    <source>
        <dbReference type="PROSITE-ProRule" id="PRU00042"/>
    </source>
</evidence>
<evidence type="ECO:0000256" key="3">
    <source>
        <dbReference type="ARBA" id="ARBA00022723"/>
    </source>
</evidence>
<evidence type="ECO:0000256" key="8">
    <source>
        <dbReference type="ARBA" id="ARBA00023242"/>
    </source>
</evidence>
<feature type="domain" description="C2H2-type" evidence="11">
    <location>
        <begin position="252"/>
        <end position="279"/>
    </location>
</feature>
<dbReference type="FunFam" id="3.30.160.60:FF:001498">
    <property type="entry name" value="Zinc finger protein 404"/>
    <property type="match status" value="1"/>
</dbReference>
<accession>A0A6B2E5I3</accession>
<evidence type="ECO:0000256" key="1">
    <source>
        <dbReference type="ARBA" id="ARBA00004123"/>
    </source>
</evidence>
<feature type="domain" description="C2H2-type" evidence="11">
    <location>
        <begin position="336"/>
        <end position="363"/>
    </location>
</feature>
<feature type="domain" description="C2H2-type" evidence="11">
    <location>
        <begin position="308"/>
        <end position="335"/>
    </location>
</feature>
<feature type="domain" description="C2H2-type" evidence="11">
    <location>
        <begin position="364"/>
        <end position="391"/>
    </location>
</feature>
<dbReference type="SUPFAM" id="SSF57667">
    <property type="entry name" value="beta-beta-alpha zinc fingers"/>
    <property type="match status" value="3"/>
</dbReference>
<dbReference type="GO" id="GO:0000981">
    <property type="term" value="F:DNA-binding transcription factor activity, RNA polymerase II-specific"/>
    <property type="evidence" value="ECO:0007669"/>
    <property type="project" value="TreeGrafter"/>
</dbReference>
<organism evidence="12">
    <name type="scientific">Phlebotomus kandelakii</name>
    <dbReference type="NCBI Taxonomy" id="1109342"/>
    <lineage>
        <taxon>Eukaryota</taxon>
        <taxon>Metazoa</taxon>
        <taxon>Ecdysozoa</taxon>
        <taxon>Arthropoda</taxon>
        <taxon>Hexapoda</taxon>
        <taxon>Insecta</taxon>
        <taxon>Pterygota</taxon>
        <taxon>Neoptera</taxon>
        <taxon>Endopterygota</taxon>
        <taxon>Diptera</taxon>
        <taxon>Nematocera</taxon>
        <taxon>Psychodoidea</taxon>
        <taxon>Psychodidae</taxon>
        <taxon>Phlebotomus</taxon>
        <taxon>Larroussius</taxon>
    </lineage>
</organism>
<dbReference type="FunFam" id="3.30.160.60:FF:002343">
    <property type="entry name" value="Zinc finger protein 33A"/>
    <property type="match status" value="1"/>
</dbReference>
<dbReference type="PANTHER" id="PTHR24409">
    <property type="entry name" value="ZINC FINGER PROTEIN 142"/>
    <property type="match status" value="1"/>
</dbReference>
<evidence type="ECO:0000256" key="2">
    <source>
        <dbReference type="ARBA" id="ARBA00006991"/>
    </source>
</evidence>
<dbReference type="GO" id="GO:0005634">
    <property type="term" value="C:nucleus"/>
    <property type="evidence" value="ECO:0007669"/>
    <property type="project" value="UniProtKB-SubCell"/>
</dbReference>
<evidence type="ECO:0000256" key="10">
    <source>
        <dbReference type="SAM" id="MobiDB-lite"/>
    </source>
</evidence>
<dbReference type="GO" id="GO:0008270">
    <property type="term" value="F:zinc ion binding"/>
    <property type="evidence" value="ECO:0007669"/>
    <property type="project" value="UniProtKB-KW"/>
</dbReference>
<name>A0A6B2E5I3_9DIPT</name>
<dbReference type="PROSITE" id="PS00028">
    <property type="entry name" value="ZINC_FINGER_C2H2_1"/>
    <property type="match status" value="7"/>
</dbReference>
<proteinExistence type="inferred from homology"/>
<sequence length="468" mass="54579">MEENSRKCYICTADTLYYWRNIFTLMTKHSDTPIYKILERITGMEFVQLEGSHNTVICHPCFLKIDEYDLAVKTVEKIELEFISMLNRSDKDTEIIVEMIKNEDEIVEACFQESLLFEKSLENVSGPEDRGVPVRNRSDRSESKKRGRPKKLLNVEEVMMETIEEIQEIREDKSLNNESEESHLVETYTLIEDVEGGSKLVRALPESHDEKNRISRKPEIHDLRIINEKDQRIKRTSKRGEKLPNRQTLHPIKCPKCSKDFLARSEFKLHLKTHEDDHRVICYICGATYKSKSALAIHMGMHNGVSPFECSICKKKFTQKGALVRHMPIHTGEKPYQCERCGKQFIHYSSFHMHQLSHDDIRTKKCPICGLQLRSNSHLNRHMRVHSGEKPYACPVCGQKFAQRYNMTSHYKTHMGIHRKYKKTYSCIDCSSVFKYKKKLCEHMFDAHQSTPTQVSVITESSIKVESL</sequence>
<feature type="compositionally biased region" description="Basic and acidic residues" evidence="10">
    <location>
        <begin position="127"/>
        <end position="144"/>
    </location>
</feature>
<dbReference type="Pfam" id="PF00096">
    <property type="entry name" value="zf-C2H2"/>
    <property type="match status" value="4"/>
</dbReference>
<feature type="domain" description="C2H2-type" evidence="11">
    <location>
        <begin position="425"/>
        <end position="453"/>
    </location>
</feature>
<evidence type="ECO:0000256" key="5">
    <source>
        <dbReference type="ARBA" id="ARBA00022771"/>
    </source>
</evidence>
<keyword evidence="6" id="KW-0862">Zinc</keyword>
<protein>
    <submittedName>
        <fullName evidence="12">Putative c2h2-type zn-finger protein</fullName>
    </submittedName>
</protein>
<evidence type="ECO:0000313" key="12">
    <source>
        <dbReference type="EMBL" id="NBJ58394.1"/>
    </source>
</evidence>
<evidence type="ECO:0000256" key="6">
    <source>
        <dbReference type="ARBA" id="ARBA00022833"/>
    </source>
</evidence>
<feature type="domain" description="C2H2-type" evidence="11">
    <location>
        <begin position="280"/>
        <end position="307"/>
    </location>
</feature>
<feature type="domain" description="C2H2-type" evidence="11">
    <location>
        <begin position="392"/>
        <end position="419"/>
    </location>
</feature>
<keyword evidence="4" id="KW-0677">Repeat</keyword>
<feature type="region of interest" description="Disordered" evidence="10">
    <location>
        <begin position="124"/>
        <end position="151"/>
    </location>
</feature>
<evidence type="ECO:0000259" key="11">
    <source>
        <dbReference type="PROSITE" id="PS50157"/>
    </source>
</evidence>
<dbReference type="FunFam" id="3.30.160.60:FF:000176">
    <property type="entry name" value="zinc finger protein 70"/>
    <property type="match status" value="1"/>
</dbReference>
<dbReference type="Gene3D" id="3.30.160.60">
    <property type="entry name" value="Classic Zinc Finger"/>
    <property type="match status" value="5"/>
</dbReference>
<dbReference type="EMBL" id="GIFK01000691">
    <property type="protein sequence ID" value="NBJ58394.1"/>
    <property type="molecule type" value="Transcribed_RNA"/>
</dbReference>
<keyword evidence="7" id="KW-0238">DNA-binding</keyword>
<keyword evidence="3" id="KW-0479">Metal-binding</keyword>
<reference evidence="12" key="1">
    <citation type="submission" date="2019-10" db="EMBL/GenBank/DDBJ databases">
        <title>Short sand fly seasons in Tbilisi, Georgia, hinder development of host immunity to saliva of the visceral leishmaniasis vector Phlebotomus kandelakii.</title>
        <authorList>
            <person name="Oliveira F."/>
            <person name="Giorgobiani E."/>
            <person name="Guimaraes-Costa A.B."/>
            <person name="Abdeladhim M."/>
            <person name="Oristian J."/>
            <person name="Tskhvaradze L."/>
            <person name="Tsertsvadze N."/>
            <person name="Zakalashvili M."/>
            <person name="Valenzuela J.G."/>
            <person name="Kamhawi S."/>
        </authorList>
    </citation>
    <scope>NUCLEOTIDE SEQUENCE</scope>
    <source>
        <strain evidence="12">Wild-capture in Tbilisi</strain>
        <tissue evidence="12">Salivary glands</tissue>
    </source>
</reference>
<dbReference type="InterPro" id="IPR036236">
    <property type="entry name" value="Znf_C2H2_sf"/>
</dbReference>
<evidence type="ECO:0000256" key="4">
    <source>
        <dbReference type="ARBA" id="ARBA00022737"/>
    </source>
</evidence>
<dbReference type="AlphaFoldDB" id="A0A6B2E5I3"/>
<dbReference type="PANTHER" id="PTHR24409:SF295">
    <property type="entry name" value="AZ2-RELATED"/>
    <property type="match status" value="1"/>
</dbReference>
<dbReference type="PROSITE" id="PS50157">
    <property type="entry name" value="ZINC_FINGER_C2H2_2"/>
    <property type="match status" value="7"/>
</dbReference>
<dbReference type="InterPro" id="IPR013087">
    <property type="entry name" value="Znf_C2H2_type"/>
</dbReference>
<comment type="subcellular location">
    <subcellularLocation>
        <location evidence="1">Nucleus</location>
    </subcellularLocation>
</comment>